<feature type="domain" description="HTH myb-type" evidence="10">
    <location>
        <begin position="616"/>
        <end position="658"/>
    </location>
</feature>
<feature type="domain" description="SANT" evidence="9">
    <location>
        <begin position="619"/>
        <end position="670"/>
    </location>
</feature>
<dbReference type="SUPFAM" id="SSF46689">
    <property type="entry name" value="Homeodomain-like"/>
    <property type="match status" value="2"/>
</dbReference>
<evidence type="ECO:0000313" key="13">
    <source>
        <dbReference type="Proteomes" id="UP000187455"/>
    </source>
</evidence>
<feature type="domain" description="SWIRM" evidence="8">
    <location>
        <begin position="372"/>
        <end position="469"/>
    </location>
</feature>
<dbReference type="InterPro" id="IPR036388">
    <property type="entry name" value="WH-like_DNA-bd_sf"/>
</dbReference>
<dbReference type="PROSITE" id="PS50090">
    <property type="entry name" value="MYB_LIKE"/>
    <property type="match status" value="1"/>
</dbReference>
<dbReference type="Gene3D" id="1.10.10.60">
    <property type="entry name" value="Homeodomain-like"/>
    <property type="match status" value="1"/>
</dbReference>
<dbReference type="GO" id="GO:0016514">
    <property type="term" value="C:SWI/SNF complex"/>
    <property type="evidence" value="ECO:0007669"/>
    <property type="project" value="TreeGrafter"/>
</dbReference>
<feature type="compositionally biased region" description="Polar residues" evidence="6">
    <location>
        <begin position="1001"/>
        <end position="1016"/>
    </location>
</feature>
<dbReference type="OrthoDB" id="118550at2759"/>
<dbReference type="PROSITE" id="PS51294">
    <property type="entry name" value="HTH_MYB"/>
    <property type="match status" value="1"/>
</dbReference>
<dbReference type="GO" id="GO:0003677">
    <property type="term" value="F:DNA binding"/>
    <property type="evidence" value="ECO:0007669"/>
    <property type="project" value="UniProtKB-KW"/>
</dbReference>
<dbReference type="PANTHER" id="PTHR12802:SF41">
    <property type="entry name" value="BRAHMA ASSOCIATED PROTEIN 155 KDA"/>
    <property type="match status" value="1"/>
</dbReference>
<evidence type="ECO:0000259" key="8">
    <source>
        <dbReference type="PROSITE" id="PS50934"/>
    </source>
</evidence>
<dbReference type="InterPro" id="IPR032451">
    <property type="entry name" value="SMARCC_C"/>
</dbReference>
<dbReference type="InterPro" id="IPR049898">
    <property type="entry name" value="MARR_BRCT_CHROMO"/>
</dbReference>
<feature type="compositionally biased region" description="Polar residues" evidence="6">
    <location>
        <begin position="978"/>
        <end position="990"/>
    </location>
</feature>
<proteinExistence type="predicted"/>
<feature type="compositionally biased region" description="Polar residues" evidence="6">
    <location>
        <begin position="216"/>
        <end position="262"/>
    </location>
</feature>
<evidence type="ECO:0000256" key="6">
    <source>
        <dbReference type="SAM" id="MobiDB-lite"/>
    </source>
</evidence>
<evidence type="ECO:0000256" key="3">
    <source>
        <dbReference type="ARBA" id="ARBA00023163"/>
    </source>
</evidence>
<feature type="domain" description="Myb-like" evidence="7">
    <location>
        <begin position="616"/>
        <end position="666"/>
    </location>
</feature>
<keyword evidence="3" id="KW-0804">Transcription</keyword>
<organism evidence="12 13">
    <name type="scientific">Smittium mucronatum</name>
    <dbReference type="NCBI Taxonomy" id="133383"/>
    <lineage>
        <taxon>Eukaryota</taxon>
        <taxon>Fungi</taxon>
        <taxon>Fungi incertae sedis</taxon>
        <taxon>Zoopagomycota</taxon>
        <taxon>Kickxellomycotina</taxon>
        <taxon>Harpellomycetes</taxon>
        <taxon>Harpellales</taxon>
        <taxon>Legeriomycetaceae</taxon>
        <taxon>Smittium</taxon>
    </lineage>
</organism>
<dbReference type="AlphaFoldDB" id="A0A1R0GU26"/>
<dbReference type="STRING" id="133383.A0A1R0GU26"/>
<comment type="caution">
    <text evidence="12">The sequence shown here is derived from an EMBL/GenBank/DDBJ whole genome shotgun (WGS) entry which is preliminary data.</text>
</comment>
<feature type="compositionally biased region" description="Basic and acidic residues" evidence="6">
    <location>
        <begin position="740"/>
        <end position="751"/>
    </location>
</feature>
<keyword evidence="5" id="KW-0175">Coiled coil</keyword>
<feature type="region of interest" description="Disordered" evidence="6">
    <location>
        <begin position="503"/>
        <end position="556"/>
    </location>
</feature>
<dbReference type="GO" id="GO:0042393">
    <property type="term" value="F:histone binding"/>
    <property type="evidence" value="ECO:0007669"/>
    <property type="project" value="TreeGrafter"/>
</dbReference>
<evidence type="ECO:0000256" key="1">
    <source>
        <dbReference type="ARBA" id="ARBA00023015"/>
    </source>
</evidence>
<evidence type="ECO:0000259" key="7">
    <source>
        <dbReference type="PROSITE" id="PS50090"/>
    </source>
</evidence>
<keyword evidence="4" id="KW-0539">Nucleus</keyword>
<dbReference type="EMBL" id="LSSL01003535">
    <property type="protein sequence ID" value="OLY80381.1"/>
    <property type="molecule type" value="Genomic_DNA"/>
</dbReference>
<feature type="domain" description="Chromo" evidence="11">
    <location>
        <begin position="1"/>
        <end position="86"/>
    </location>
</feature>
<feature type="region of interest" description="Disordered" evidence="6">
    <location>
        <begin position="292"/>
        <end position="311"/>
    </location>
</feature>
<keyword evidence="1" id="KW-0805">Transcription regulation</keyword>
<dbReference type="Pfam" id="PF00249">
    <property type="entry name" value="Myb_DNA-binding"/>
    <property type="match status" value="1"/>
</dbReference>
<feature type="region of interest" description="Disordered" evidence="6">
    <location>
        <begin position="1144"/>
        <end position="1172"/>
    </location>
</feature>
<dbReference type="FunFam" id="1.10.10.10:FF:000020">
    <property type="entry name" value="SWI/SNF complex subunit SMARCC2 isoform c"/>
    <property type="match status" value="1"/>
</dbReference>
<evidence type="ECO:0000256" key="4">
    <source>
        <dbReference type="ARBA" id="ARBA00023242"/>
    </source>
</evidence>
<dbReference type="Pfam" id="PF16495">
    <property type="entry name" value="SWIRM-assoc_1"/>
    <property type="match status" value="1"/>
</dbReference>
<dbReference type="InterPro" id="IPR001005">
    <property type="entry name" value="SANT/Myb"/>
</dbReference>
<dbReference type="PROSITE" id="PS51293">
    <property type="entry name" value="SANT"/>
    <property type="match status" value="1"/>
</dbReference>
<dbReference type="InterPro" id="IPR009057">
    <property type="entry name" value="Homeodomain-like_sf"/>
</dbReference>
<feature type="region of interest" description="Disordered" evidence="6">
    <location>
        <begin position="735"/>
        <end position="816"/>
    </location>
</feature>
<dbReference type="GO" id="GO:0045893">
    <property type="term" value="P:positive regulation of DNA-templated transcription"/>
    <property type="evidence" value="ECO:0007669"/>
    <property type="project" value="TreeGrafter"/>
</dbReference>
<dbReference type="FunFam" id="1.10.10.60:FF:000014">
    <property type="entry name" value="SWI/SNF complex subunit SMARCC2 isoform C"/>
    <property type="match status" value="1"/>
</dbReference>
<dbReference type="PANTHER" id="PTHR12802">
    <property type="entry name" value="SWI/SNF COMPLEX-RELATED"/>
    <property type="match status" value="1"/>
</dbReference>
<dbReference type="Gene3D" id="1.10.10.10">
    <property type="entry name" value="Winged helix-like DNA-binding domain superfamily/Winged helix DNA-binding domain"/>
    <property type="match status" value="1"/>
</dbReference>
<dbReference type="PROSITE" id="PS50934">
    <property type="entry name" value="SWIRM"/>
    <property type="match status" value="1"/>
</dbReference>
<dbReference type="InterPro" id="IPR007526">
    <property type="entry name" value="SWIRM"/>
</dbReference>
<feature type="coiled-coil region" evidence="5">
    <location>
        <begin position="847"/>
        <end position="884"/>
    </location>
</feature>
<keyword evidence="2" id="KW-0238">DNA-binding</keyword>
<feature type="region of interest" description="Disordered" evidence="6">
    <location>
        <begin position="216"/>
        <end position="280"/>
    </location>
</feature>
<dbReference type="InterPro" id="IPR017884">
    <property type="entry name" value="SANT_dom"/>
</dbReference>
<dbReference type="CDD" id="cd00167">
    <property type="entry name" value="SANT"/>
    <property type="match status" value="1"/>
</dbReference>
<feature type="compositionally biased region" description="Polar residues" evidence="6">
    <location>
        <begin position="525"/>
        <end position="537"/>
    </location>
</feature>
<reference evidence="12 13" key="1">
    <citation type="journal article" date="2016" name="Mol. Biol. Evol.">
        <title>Genome-Wide Survey of Gut Fungi (Harpellales) Reveals the First Horizontally Transferred Ubiquitin Gene from a Mosquito Host.</title>
        <authorList>
            <person name="Wang Y."/>
            <person name="White M.M."/>
            <person name="Kvist S."/>
            <person name="Moncalvo J.M."/>
        </authorList>
    </citation>
    <scope>NUCLEOTIDE SEQUENCE [LARGE SCALE GENOMIC DNA]</scope>
    <source>
        <strain evidence="12 13">ALG-7-W6</strain>
    </source>
</reference>
<evidence type="ECO:0000256" key="2">
    <source>
        <dbReference type="ARBA" id="ARBA00023125"/>
    </source>
</evidence>
<feature type="compositionally biased region" description="Low complexity" evidence="6">
    <location>
        <begin position="269"/>
        <end position="278"/>
    </location>
</feature>
<name>A0A1R0GU26_9FUNG</name>
<gene>
    <name evidence="12" type="ORF">AYI68_g5526</name>
</gene>
<sequence>MIVNTFNHMSLVHERFSPDSLDIWIPESQATDLSSISASETPKVIRLSHKWLIDSSKYSEWMNFADYEVSVSFPDNDSIISPPINSEAPIIAHTIPISKKDIIFPDFKDNETSNISVDNDIDLESGEEFESDSQTEILSNDPIPHIPSIDKSVELNSEIPGVQVADLQDLQKQNLKKKNELEPISFGKISNLENISQSVTPSDVFNHNTNPLTINITDKSINPSDPSQLPIPSSTSSDNHFNSTSNEALKNDTPSAATNIPNTEEILAPNPDSISSFIPPIPNSAQIADSAISKTPNENLKNETPKDTQEDVQFASQNDITETSILNQESLNNPNYINEFSVTIKDAEISEQLVPDSTTKVEQVVAEQKYEVIIPSYSAWFDLSQIHENEKNSNPEFFNGLNKSKTPQIYMEYRNFMINTYRLCPIEYLTVTACRRNLAGDVCSIMRVHAFLEQWGLINYQVDPETKPSLISPPFTGHFRITAETPRGLAPYFPNVPVYQNPPSSESISGSEKNSVHDPNLPKKATSNPFLNRTSGPIDTKNNIYNSSSSIDSQNDKSSVCFTCGNDIGESKYHCVKPTRQKIDLCSPCFLDGRFPSYLNSSDFVKLSQKDTKATDPHIRPDKWTDQETLLLLEGIEMYDEDWTKISEHVSTRSREECVLHFLQLPIEDNEVINIREVNNNLLNEFSPPGANQYIPFSKADNPVMSVVAFLASNVNPAVAAAAAKEALRVLANLKKRHPSNPDKKEFKESLRTSNDSSIPSTKNNPDNDLDNPTQSMGVSNSDSTNLNNEIIDNSNSEVHSSKPKPHLEPPNKDTQQVAASLALSAAAAKASQLADREEASMQLLVHQAIELQLTKLEYKVKILEEMQQTIEQERYDLAKQRLALAQERIFFRKDSSRADNMSALKSGANVGDLHTNGQVDLSVPPLSEISSVSAANFGNSSSNGVFSGTSLKRKVISTENSDNILEVSNNESLNSSTKRPNIQTTSHNMSILDGDKSIEDSGTTNVENTLPSKPTPLINNCNDIAVSSDTPQLNIPEFLSTSISSLPSKSPVFFSSETLDSINPLDQLSKVHNSPLLSLGSSKDEHTQTTIGMMDYITQTPGVLANPLGNGIKDLIESGNSLIKESGNVSNLTSTFDNEVSRSTENLKNSSRNDALIDSKQTGDTISEEKN</sequence>
<dbReference type="PROSITE" id="PS52032">
    <property type="entry name" value="MARR_BRCT_CHROMO"/>
    <property type="match status" value="1"/>
</dbReference>
<feature type="compositionally biased region" description="Low complexity" evidence="6">
    <location>
        <begin position="541"/>
        <end position="556"/>
    </location>
</feature>
<feature type="compositionally biased region" description="Basic and acidic residues" evidence="6">
    <location>
        <begin position="300"/>
        <end position="309"/>
    </location>
</feature>
<dbReference type="SMART" id="SM00717">
    <property type="entry name" value="SANT"/>
    <property type="match status" value="1"/>
</dbReference>
<evidence type="ECO:0000259" key="11">
    <source>
        <dbReference type="PROSITE" id="PS52032"/>
    </source>
</evidence>
<evidence type="ECO:0000259" key="9">
    <source>
        <dbReference type="PROSITE" id="PS51293"/>
    </source>
</evidence>
<feature type="compositionally biased region" description="Polar residues" evidence="6">
    <location>
        <begin position="1144"/>
        <end position="1166"/>
    </location>
</feature>
<feature type="compositionally biased region" description="Low complexity" evidence="6">
    <location>
        <begin position="503"/>
        <end position="513"/>
    </location>
</feature>
<protein>
    <submittedName>
        <fullName evidence="12">Chromatin structure-remodeling complex protein RSC8</fullName>
    </submittedName>
</protein>
<evidence type="ECO:0000313" key="12">
    <source>
        <dbReference type="EMBL" id="OLY80381.1"/>
    </source>
</evidence>
<feature type="compositionally biased region" description="Polar residues" evidence="6">
    <location>
        <begin position="752"/>
        <end position="799"/>
    </location>
</feature>
<dbReference type="Pfam" id="PF04433">
    <property type="entry name" value="SWIRM"/>
    <property type="match status" value="1"/>
</dbReference>
<evidence type="ECO:0000256" key="5">
    <source>
        <dbReference type="SAM" id="Coils"/>
    </source>
</evidence>
<dbReference type="InterPro" id="IPR017930">
    <property type="entry name" value="Myb_dom"/>
</dbReference>
<keyword evidence="13" id="KW-1185">Reference proteome</keyword>
<dbReference type="Proteomes" id="UP000187455">
    <property type="component" value="Unassembled WGS sequence"/>
</dbReference>
<feature type="region of interest" description="Disordered" evidence="6">
    <location>
        <begin position="969"/>
        <end position="1016"/>
    </location>
</feature>
<evidence type="ECO:0000259" key="10">
    <source>
        <dbReference type="PROSITE" id="PS51294"/>
    </source>
</evidence>
<accession>A0A1R0GU26</accession>